<gene>
    <name evidence="1" type="ORF">SAMN04487977_11191</name>
</gene>
<evidence type="ECO:0000313" key="1">
    <source>
        <dbReference type="EMBL" id="SEQ82394.1"/>
    </source>
</evidence>
<keyword evidence="2" id="KW-1185">Reference proteome</keyword>
<organism evidence="1 2">
    <name type="scientific">Treponema bryantii</name>
    <dbReference type="NCBI Taxonomy" id="163"/>
    <lineage>
        <taxon>Bacteria</taxon>
        <taxon>Pseudomonadati</taxon>
        <taxon>Spirochaetota</taxon>
        <taxon>Spirochaetia</taxon>
        <taxon>Spirochaetales</taxon>
        <taxon>Treponemataceae</taxon>
        <taxon>Treponema</taxon>
    </lineage>
</organism>
<evidence type="ECO:0000313" key="2">
    <source>
        <dbReference type="Proteomes" id="UP000182360"/>
    </source>
</evidence>
<dbReference type="RefSeq" id="WP_074645326.1">
    <property type="nucleotide sequence ID" value="NZ_AP025286.1"/>
</dbReference>
<reference evidence="1 2" key="1">
    <citation type="submission" date="2016-10" db="EMBL/GenBank/DDBJ databases">
        <authorList>
            <person name="de Groot N.N."/>
        </authorList>
    </citation>
    <scope>NUCLEOTIDE SEQUENCE [LARGE SCALE GENOMIC DNA]</scope>
    <source>
        <strain evidence="1 2">B25</strain>
    </source>
</reference>
<protein>
    <submittedName>
        <fullName evidence="1">Uncharacterized protein</fullName>
    </submittedName>
</protein>
<dbReference type="Proteomes" id="UP000182360">
    <property type="component" value="Unassembled WGS sequence"/>
</dbReference>
<accession>A0A1H9J683</accession>
<proteinExistence type="predicted"/>
<name>A0A1H9J683_9SPIR</name>
<dbReference type="OrthoDB" id="359246at2"/>
<dbReference type="STRING" id="163.SAMN04487775_102208"/>
<sequence>MKKIYVLISLILGVCLISCGSKPQVEDTKPEAPVVEETQSLEVEDTEDVTEVEEDVELINEDVSIQEEDEEEYLRSTQALSADEFVTKDEFTEDKAEILRIIKELQKVMEKEDVEAWLKYVDKDSKNFYSNPVNIRKVNKKLPNKAIVLNGIGDYFKYVFIPSRHNREITEIRYISKTNTKAVQVHEDGSITRYYQFIKVNGKWYVQLDRV</sequence>
<dbReference type="AlphaFoldDB" id="A0A1H9J683"/>
<dbReference type="EMBL" id="FOFU01000011">
    <property type="protein sequence ID" value="SEQ82394.1"/>
    <property type="molecule type" value="Genomic_DNA"/>
</dbReference>